<dbReference type="PANTHER" id="PTHR10612:SF34">
    <property type="entry name" value="APOLIPOPROTEIN D"/>
    <property type="match status" value="1"/>
</dbReference>
<dbReference type="InterPro" id="IPR022271">
    <property type="entry name" value="Lipocalin_ApoD"/>
</dbReference>
<comment type="subcellular location">
    <subcellularLocation>
        <location evidence="2">Cell outer membrane</location>
    </subcellularLocation>
</comment>
<dbReference type="PRINTS" id="PR01171">
    <property type="entry name" value="BCTLIPOCALIN"/>
</dbReference>
<keyword evidence="2" id="KW-0446">Lipid-binding</keyword>
<dbReference type="Proteomes" id="UP000619079">
    <property type="component" value="Unassembled WGS sequence"/>
</dbReference>
<evidence type="ECO:0000313" key="5">
    <source>
        <dbReference type="Proteomes" id="UP000619079"/>
    </source>
</evidence>
<comment type="subunit">
    <text evidence="2">Homodimer.</text>
</comment>
<dbReference type="PROSITE" id="PS00213">
    <property type="entry name" value="LIPOCALIN"/>
    <property type="match status" value="1"/>
</dbReference>
<dbReference type="InterPro" id="IPR002446">
    <property type="entry name" value="Lipocalin_bac"/>
</dbReference>
<proteinExistence type="inferred from homology"/>
<dbReference type="CDD" id="cd19438">
    <property type="entry name" value="lipocalin_Blc-like"/>
    <property type="match status" value="1"/>
</dbReference>
<evidence type="ECO:0000259" key="3">
    <source>
        <dbReference type="Pfam" id="PF08212"/>
    </source>
</evidence>
<dbReference type="InterPro" id="IPR012674">
    <property type="entry name" value="Calycin"/>
</dbReference>
<dbReference type="SUPFAM" id="SSF50814">
    <property type="entry name" value="Lipocalins"/>
    <property type="match status" value="1"/>
</dbReference>
<gene>
    <name evidence="4" type="ORF">JF290_02915</name>
</gene>
<keyword evidence="2" id="KW-0449">Lipoprotein</keyword>
<evidence type="ECO:0000256" key="1">
    <source>
        <dbReference type="ARBA" id="ARBA00006889"/>
    </source>
</evidence>
<name>A0A8J7LQ92_9RHOB</name>
<comment type="similarity">
    <text evidence="1 2">Belongs to the calycin superfamily. Lipocalin family.</text>
</comment>
<feature type="chain" id="PRO_5035350971" description="Outer membrane lipoprotein Blc" evidence="2">
    <location>
        <begin position="23"/>
        <end position="185"/>
    </location>
</feature>
<dbReference type="Gene3D" id="2.40.128.20">
    <property type="match status" value="1"/>
</dbReference>
<evidence type="ECO:0000313" key="4">
    <source>
        <dbReference type="EMBL" id="MBJ6370468.1"/>
    </source>
</evidence>
<dbReference type="InterPro" id="IPR047202">
    <property type="entry name" value="Lipocalin_Blc-like_dom"/>
</dbReference>
<dbReference type="Pfam" id="PF08212">
    <property type="entry name" value="Lipocalin_2"/>
    <property type="match status" value="1"/>
</dbReference>
<protein>
    <recommendedName>
        <fullName evidence="2">Outer membrane lipoprotein Blc</fullName>
    </recommendedName>
</protein>
<dbReference type="EMBL" id="JAELVR010000002">
    <property type="protein sequence ID" value="MBJ6370468.1"/>
    <property type="molecule type" value="Genomic_DNA"/>
</dbReference>
<keyword evidence="2" id="KW-0732">Signal</keyword>
<dbReference type="AlphaFoldDB" id="A0A8J7LQ92"/>
<comment type="caution">
    <text evidence="4">The sequence shown here is derived from an EMBL/GenBank/DDBJ whole genome shotgun (WGS) entry which is preliminary data.</text>
</comment>
<dbReference type="InterPro" id="IPR000566">
    <property type="entry name" value="Lipocln_cytosolic_FA-bd_dom"/>
</dbReference>
<dbReference type="PANTHER" id="PTHR10612">
    <property type="entry name" value="APOLIPOPROTEIN D"/>
    <property type="match status" value="1"/>
</dbReference>
<keyword evidence="5" id="KW-1185">Reference proteome</keyword>
<organism evidence="4 5">
    <name type="scientific">Sedimentitalea arenosa</name>
    <dbReference type="NCBI Taxonomy" id="2798803"/>
    <lineage>
        <taxon>Bacteria</taxon>
        <taxon>Pseudomonadati</taxon>
        <taxon>Pseudomonadota</taxon>
        <taxon>Alphaproteobacteria</taxon>
        <taxon>Rhodobacterales</taxon>
        <taxon>Paracoccaceae</taxon>
        <taxon>Sedimentitalea</taxon>
    </lineage>
</organism>
<feature type="signal peptide" evidence="2">
    <location>
        <begin position="1"/>
        <end position="22"/>
    </location>
</feature>
<accession>A0A8J7LQ92</accession>
<dbReference type="PIRSF" id="PIRSF036893">
    <property type="entry name" value="Lipocalin_ApoD"/>
    <property type="match status" value="1"/>
</dbReference>
<keyword evidence="2" id="KW-0472">Membrane</keyword>
<dbReference type="GO" id="GO:0006950">
    <property type="term" value="P:response to stress"/>
    <property type="evidence" value="ECO:0007669"/>
    <property type="project" value="UniProtKB-ARBA"/>
</dbReference>
<dbReference type="GO" id="GO:0009279">
    <property type="term" value="C:cell outer membrane"/>
    <property type="evidence" value="ECO:0007669"/>
    <property type="project" value="UniProtKB-SubCell"/>
</dbReference>
<comment type="function">
    <text evidence="2">Involved in the storage or transport of lipids necessary for membrane maintenance under stressful conditions. Displays a binding preference for lysophospholipids.</text>
</comment>
<feature type="domain" description="Lipocalin/cytosolic fatty-acid binding" evidence="3">
    <location>
        <begin position="38"/>
        <end position="182"/>
    </location>
</feature>
<dbReference type="InterPro" id="IPR022272">
    <property type="entry name" value="Lipocalin_CS"/>
</dbReference>
<dbReference type="GO" id="GO:0008289">
    <property type="term" value="F:lipid binding"/>
    <property type="evidence" value="ECO:0007669"/>
    <property type="project" value="UniProtKB-UniRule"/>
</dbReference>
<reference evidence="4" key="1">
    <citation type="submission" date="2020-12" db="EMBL/GenBank/DDBJ databases">
        <title>Sedimentitalea sp. nov., isolated from sand in Incheon.</title>
        <authorList>
            <person name="Kim W."/>
        </authorList>
    </citation>
    <scope>NUCLEOTIDE SEQUENCE</scope>
    <source>
        <strain evidence="4">CAU 1593</strain>
    </source>
</reference>
<keyword evidence="2" id="KW-0998">Cell outer membrane</keyword>
<dbReference type="RefSeq" id="WP_199023256.1">
    <property type="nucleotide sequence ID" value="NZ_JAELVR010000002.1"/>
</dbReference>
<sequence>MKPALLTAAAAVALGLTGPALAESYRDTSVAMTVDNGLDLDAYLGKWYEIARFPVSFEEGCVGVTAEYALRDDGKIRVLNTCREETLDGPVKTAEGVAEVVAPSRLEVSFVPALSFLPFLNGDYWVLEVNDAHTISVVGNPGGTSGWILARSPQISQDDLDAAVRVLADNGYDTSRLIKVQQPGD</sequence>
<evidence type="ECO:0000256" key="2">
    <source>
        <dbReference type="PIRNR" id="PIRNR036893"/>
    </source>
</evidence>